<proteinExistence type="predicted"/>
<keyword evidence="2" id="KW-1185">Reference proteome</keyword>
<dbReference type="InterPro" id="IPR038350">
    <property type="entry name" value="Orai_sf"/>
</dbReference>
<reference evidence="1 2" key="1">
    <citation type="submission" date="2024-02" db="EMBL/GenBank/DDBJ databases">
        <authorList>
            <consortium name="ELIXIR-Norway"/>
            <consortium name="Elixir Norway"/>
        </authorList>
    </citation>
    <scope>NUCLEOTIDE SEQUENCE [LARGE SCALE GENOMIC DNA]</scope>
</reference>
<name>A0ABP0VNF1_9BRYO</name>
<evidence type="ECO:0000313" key="2">
    <source>
        <dbReference type="Proteomes" id="UP001497444"/>
    </source>
</evidence>
<organism evidence="1 2">
    <name type="scientific">Sphagnum jensenii</name>
    <dbReference type="NCBI Taxonomy" id="128206"/>
    <lineage>
        <taxon>Eukaryota</taxon>
        <taxon>Viridiplantae</taxon>
        <taxon>Streptophyta</taxon>
        <taxon>Embryophyta</taxon>
        <taxon>Bryophyta</taxon>
        <taxon>Sphagnophytina</taxon>
        <taxon>Sphagnopsida</taxon>
        <taxon>Sphagnales</taxon>
        <taxon>Sphagnaceae</taxon>
        <taxon>Sphagnum</taxon>
    </lineage>
</organism>
<dbReference type="PANTHER" id="PTHR48469:SF1">
    <property type="match status" value="1"/>
</dbReference>
<dbReference type="Gene3D" id="1.20.140.140">
    <property type="entry name" value="Calcium release-activated calcium channel protein Orai"/>
    <property type="match status" value="1"/>
</dbReference>
<dbReference type="Pfam" id="PF07856">
    <property type="entry name" value="Orai-1"/>
    <property type="match status" value="1"/>
</dbReference>
<dbReference type="Proteomes" id="UP001497444">
    <property type="component" value="Chromosome 1"/>
</dbReference>
<dbReference type="PANTHER" id="PTHR48469">
    <property type="match status" value="1"/>
</dbReference>
<dbReference type="InterPro" id="IPR012446">
    <property type="entry name" value="CRAC_channel"/>
</dbReference>
<dbReference type="EMBL" id="OZ020096">
    <property type="protein sequence ID" value="CAK9255978.1"/>
    <property type="molecule type" value="Genomic_DNA"/>
</dbReference>
<sequence>MGSSTMDAMQVLFTAFDTGVSSVWREEDRSWRSEDRQWRGEDIDYRGEERIWREEERGMRNNELRWREEDMEQRHVENARYLWTRFVEKNRRDVEEKSEQLKAVSNLAALFAGFAVVTLTQFTVDPTQTGAVWIVSYGVLTAIAVGLMTIAMVTCTLILGSILKNGKLYVNEEAEEEFMFKCKAFVLDYKEGIVRRPPFPRLTFETFWSIRCETDWRRAFQLFAVGVLSFLVSLIPIGWIKFSQSPITAGLFIGIVGVSIVVWGFVQFSWGTHMTSNISRPQEHGMQLPTAGLPFDWHLSPGSAQQANM</sequence>
<gene>
    <name evidence="1" type="ORF">CSSPJE1EN1_LOCUS1456</name>
</gene>
<evidence type="ECO:0000313" key="1">
    <source>
        <dbReference type="EMBL" id="CAK9255978.1"/>
    </source>
</evidence>
<accession>A0ABP0VNF1</accession>
<protein>
    <submittedName>
        <fullName evidence="1">Uncharacterized protein</fullName>
    </submittedName>
</protein>